<dbReference type="PROSITE" id="PS50222">
    <property type="entry name" value="EF_HAND_2"/>
    <property type="match status" value="1"/>
</dbReference>
<dbReference type="EMBL" id="PDJK01000002">
    <property type="protein sequence ID" value="PFG49572.1"/>
    <property type="molecule type" value="Genomic_DNA"/>
</dbReference>
<name>A0A2A9FG64_9PSEU</name>
<dbReference type="Gene3D" id="1.10.238.10">
    <property type="entry name" value="EF-hand"/>
    <property type="match status" value="1"/>
</dbReference>
<dbReference type="PROSITE" id="PS00018">
    <property type="entry name" value="EF_HAND_1"/>
    <property type="match status" value="2"/>
</dbReference>
<proteinExistence type="predicted"/>
<evidence type="ECO:0000259" key="1">
    <source>
        <dbReference type="PROSITE" id="PS50222"/>
    </source>
</evidence>
<dbReference type="Pfam" id="PF13499">
    <property type="entry name" value="EF-hand_7"/>
    <property type="match status" value="1"/>
</dbReference>
<feature type="domain" description="EF-hand" evidence="1">
    <location>
        <begin position="3"/>
        <end position="38"/>
    </location>
</feature>
<keyword evidence="3" id="KW-1185">Reference proteome</keyword>
<accession>A0A2A9FG64</accession>
<evidence type="ECO:0000313" key="3">
    <source>
        <dbReference type="Proteomes" id="UP000243542"/>
    </source>
</evidence>
<evidence type="ECO:0000313" key="2">
    <source>
        <dbReference type="EMBL" id="PFG49572.1"/>
    </source>
</evidence>
<dbReference type="InterPro" id="IPR002048">
    <property type="entry name" value="EF_hand_dom"/>
</dbReference>
<protein>
    <submittedName>
        <fullName evidence="2">EF hand domain-containing protein</fullName>
    </submittedName>
</protein>
<gene>
    <name evidence="2" type="ORF">ATK36_4731</name>
</gene>
<dbReference type="AlphaFoldDB" id="A0A2A9FG64"/>
<comment type="caution">
    <text evidence="2">The sequence shown here is derived from an EMBL/GenBank/DDBJ whole genome shotgun (WGS) entry which is preliminary data.</text>
</comment>
<dbReference type="InterPro" id="IPR011992">
    <property type="entry name" value="EF-hand-dom_pair"/>
</dbReference>
<dbReference type="InterPro" id="IPR018247">
    <property type="entry name" value="EF_Hand_1_Ca_BS"/>
</dbReference>
<sequence>MTTAVDRIKLIFELFDVDRNGFLEARDFSLMAGRVDAAAADEAAGDAPRRAMRAAFSRYWETLRHELDANRDGRVSYEEFAACVLSPEKFEGTIAEFADALSTLGDPDEDGLVEHELFTELMLAIGFAPDNIDALFDAFGPDDQDRIEVSVWNGSIRDYYHPEKTGIAGDHLVG</sequence>
<dbReference type="GO" id="GO:0005509">
    <property type="term" value="F:calcium ion binding"/>
    <property type="evidence" value="ECO:0007669"/>
    <property type="project" value="InterPro"/>
</dbReference>
<dbReference type="Proteomes" id="UP000243542">
    <property type="component" value="Unassembled WGS sequence"/>
</dbReference>
<dbReference type="SUPFAM" id="SSF47473">
    <property type="entry name" value="EF-hand"/>
    <property type="match status" value="1"/>
</dbReference>
<organism evidence="2 3">
    <name type="scientific">Amycolatopsis sulphurea</name>
    <dbReference type="NCBI Taxonomy" id="76022"/>
    <lineage>
        <taxon>Bacteria</taxon>
        <taxon>Bacillati</taxon>
        <taxon>Actinomycetota</taxon>
        <taxon>Actinomycetes</taxon>
        <taxon>Pseudonocardiales</taxon>
        <taxon>Pseudonocardiaceae</taxon>
        <taxon>Amycolatopsis</taxon>
    </lineage>
</organism>
<reference evidence="2 3" key="1">
    <citation type="submission" date="2017-10" db="EMBL/GenBank/DDBJ databases">
        <title>Sequencing the genomes of 1000 actinobacteria strains.</title>
        <authorList>
            <person name="Klenk H.-P."/>
        </authorList>
    </citation>
    <scope>NUCLEOTIDE SEQUENCE [LARGE SCALE GENOMIC DNA]</scope>
    <source>
        <strain evidence="2 3">DSM 46092</strain>
    </source>
</reference>
<dbReference type="SMART" id="SM00054">
    <property type="entry name" value="EFh"/>
    <property type="match status" value="2"/>
</dbReference>
<dbReference type="RefSeq" id="WP_098513445.1">
    <property type="nucleotide sequence ID" value="NZ_JBIAKZ010000004.1"/>
</dbReference>